<dbReference type="EMBL" id="DAKRPA010000052">
    <property type="protein sequence ID" value="DBA01207.1"/>
    <property type="molecule type" value="Genomic_DNA"/>
</dbReference>
<name>A0AAV2Z3G8_9STRA</name>
<keyword evidence="4" id="KW-1185">Reference proteome</keyword>
<dbReference type="Gene3D" id="3.90.70.80">
    <property type="match status" value="1"/>
</dbReference>
<dbReference type="Proteomes" id="UP001146120">
    <property type="component" value="Unassembled WGS sequence"/>
</dbReference>
<comment type="caution">
    <text evidence="3">The sequence shown here is derived from an EMBL/GenBank/DDBJ whole genome shotgun (WGS) entry which is preliminary data.</text>
</comment>
<feature type="compositionally biased region" description="Basic and acidic residues" evidence="1">
    <location>
        <begin position="57"/>
        <end position="86"/>
    </location>
</feature>
<dbReference type="PROSITE" id="PS50802">
    <property type="entry name" value="OTU"/>
    <property type="match status" value="1"/>
</dbReference>
<reference evidence="3" key="2">
    <citation type="journal article" date="2023" name="Microbiol Resour">
        <title>Decontamination and Annotation of the Draft Genome Sequence of the Oomycete Lagenidium giganteum ARSEF 373.</title>
        <authorList>
            <person name="Morgan W.R."/>
            <person name="Tartar A."/>
        </authorList>
    </citation>
    <scope>NUCLEOTIDE SEQUENCE</scope>
    <source>
        <strain evidence="3">ARSEF 373</strain>
    </source>
</reference>
<protein>
    <recommendedName>
        <fullName evidence="2">OTU domain-containing protein</fullName>
    </recommendedName>
</protein>
<dbReference type="AlphaFoldDB" id="A0AAV2Z3G8"/>
<accession>A0AAV2Z3G8</accession>
<feature type="compositionally biased region" description="Basic and acidic residues" evidence="1">
    <location>
        <begin position="127"/>
        <end position="144"/>
    </location>
</feature>
<feature type="region of interest" description="Disordered" evidence="1">
    <location>
        <begin position="1"/>
        <end position="40"/>
    </location>
</feature>
<dbReference type="PANTHER" id="PTHR12419">
    <property type="entry name" value="OTU DOMAIN CONTAINING PROTEIN"/>
    <property type="match status" value="1"/>
</dbReference>
<organism evidence="3 4">
    <name type="scientific">Lagenidium giganteum</name>
    <dbReference type="NCBI Taxonomy" id="4803"/>
    <lineage>
        <taxon>Eukaryota</taxon>
        <taxon>Sar</taxon>
        <taxon>Stramenopiles</taxon>
        <taxon>Oomycota</taxon>
        <taxon>Peronosporomycetes</taxon>
        <taxon>Pythiales</taxon>
        <taxon>Pythiaceae</taxon>
    </lineage>
</organism>
<evidence type="ECO:0000313" key="4">
    <source>
        <dbReference type="Proteomes" id="UP001146120"/>
    </source>
</evidence>
<evidence type="ECO:0000313" key="3">
    <source>
        <dbReference type="EMBL" id="DBA01207.1"/>
    </source>
</evidence>
<dbReference type="SUPFAM" id="SSF54001">
    <property type="entry name" value="Cysteine proteinases"/>
    <property type="match status" value="1"/>
</dbReference>
<dbReference type="GO" id="GO:0016579">
    <property type="term" value="P:protein deubiquitination"/>
    <property type="evidence" value="ECO:0007669"/>
    <property type="project" value="TreeGrafter"/>
</dbReference>
<dbReference type="Pfam" id="PF02338">
    <property type="entry name" value="OTU"/>
    <property type="match status" value="1"/>
</dbReference>
<dbReference type="PANTHER" id="PTHR12419:SF10">
    <property type="entry name" value="DEUBIQUITINASE OTUD6B"/>
    <property type="match status" value="1"/>
</dbReference>
<dbReference type="InterPro" id="IPR038765">
    <property type="entry name" value="Papain-like_cys_pep_sf"/>
</dbReference>
<dbReference type="GO" id="GO:0004843">
    <property type="term" value="F:cysteine-type deubiquitinase activity"/>
    <property type="evidence" value="ECO:0007669"/>
    <property type="project" value="TreeGrafter"/>
</dbReference>
<feature type="region of interest" description="Disordered" evidence="1">
    <location>
        <begin position="52"/>
        <end position="144"/>
    </location>
</feature>
<dbReference type="InterPro" id="IPR003323">
    <property type="entry name" value="OTU_dom"/>
</dbReference>
<dbReference type="InterPro" id="IPR050704">
    <property type="entry name" value="Peptidase_C85-like"/>
</dbReference>
<reference evidence="3" key="1">
    <citation type="submission" date="2022-11" db="EMBL/GenBank/DDBJ databases">
        <authorList>
            <person name="Morgan W.R."/>
            <person name="Tartar A."/>
        </authorList>
    </citation>
    <scope>NUCLEOTIDE SEQUENCE</scope>
    <source>
        <strain evidence="3">ARSEF 373</strain>
    </source>
</reference>
<feature type="compositionally biased region" description="Polar residues" evidence="1">
    <location>
        <begin position="22"/>
        <end position="34"/>
    </location>
</feature>
<evidence type="ECO:0000256" key="1">
    <source>
        <dbReference type="SAM" id="MobiDB-lite"/>
    </source>
</evidence>
<sequence>MYRGNWLESGQTHAGDHFARTMSATDAKTETPGQMKQRHKLELRSLQNEIKAVQKSAKKEKLSKKDVEAKVKQMEEDMKQRHEKELASFQEEETPAADSNPEPKFAESEAPSEPKATKAQRRRENKKKQERERRERIEEANKDVVSERQIEADIILAKLSQFNLAIRDIPSDGHCMYHAVADQMKQHNVSIDSQEPAYQYLRQVTSSYMRAHPDEFIPFLVLDEDSAKSLSQLFEEYCDRVANSSDWGGQLELRALSSVLENPIHVFNAESDVIVMGDEFAPRQPLQLTYHLHYYTLGEHFNSVEPVKAHKYRIPKEFPLRITSFHAFACLDLSEPRIGTGDEKVPMLGRKVSKTSKPVKTLPPKHTTACRLERRPPLQCHTEYRLERLTSLDLEATALSATTSTFELAALRAHVWLDTAVGVDRLQGRLVAEVLVHFTGRAAATEEDRVGATWGTQSELIEGQAFTASVGDASTGSLGEAESGDRELWHIDEAEIIGDWANDNGDLAIVGLHRATRAIDIGAWRRKTMPLNFEFVRRAKKRYSCSDGNSNVSKKSPCDPNHDERFNTYTNEQVQVDIFRLWRGAVLVTDNLATGNKIDALFN</sequence>
<proteinExistence type="predicted"/>
<gene>
    <name evidence="3" type="ORF">N0F65_002342</name>
</gene>
<dbReference type="CDD" id="cd22748">
    <property type="entry name" value="OTU_OTUD6-like"/>
    <property type="match status" value="1"/>
</dbReference>
<evidence type="ECO:0000259" key="2">
    <source>
        <dbReference type="PROSITE" id="PS50802"/>
    </source>
</evidence>
<feature type="domain" description="OTU" evidence="2">
    <location>
        <begin position="164"/>
        <end position="307"/>
    </location>
</feature>